<comment type="caution">
    <text evidence="2">The sequence shown here is derived from an EMBL/GenBank/DDBJ whole genome shotgun (WGS) entry which is preliminary data.</text>
</comment>
<evidence type="ECO:0000256" key="1">
    <source>
        <dbReference type="SAM" id="MobiDB-lite"/>
    </source>
</evidence>
<protein>
    <submittedName>
        <fullName evidence="2">Uncharacterized protein</fullName>
    </submittedName>
</protein>
<dbReference type="InterPro" id="IPR027417">
    <property type="entry name" value="P-loop_NTPase"/>
</dbReference>
<evidence type="ECO:0000313" key="2">
    <source>
        <dbReference type="EMBL" id="KAK3768668.1"/>
    </source>
</evidence>
<dbReference type="Gene3D" id="3.30.40.220">
    <property type="match status" value="1"/>
</dbReference>
<reference evidence="2" key="1">
    <citation type="journal article" date="2023" name="G3 (Bethesda)">
        <title>A reference genome for the long-term kleptoplast-retaining sea slug Elysia crispata morphotype clarki.</title>
        <authorList>
            <person name="Eastman K.E."/>
            <person name="Pendleton A.L."/>
            <person name="Shaikh M.A."/>
            <person name="Suttiyut T."/>
            <person name="Ogas R."/>
            <person name="Tomko P."/>
            <person name="Gavelis G."/>
            <person name="Widhalm J.R."/>
            <person name="Wisecaver J.H."/>
        </authorList>
    </citation>
    <scope>NUCLEOTIDE SEQUENCE</scope>
    <source>
        <strain evidence="2">ECLA1</strain>
    </source>
</reference>
<name>A0AAE0ZFT7_9GAST</name>
<gene>
    <name evidence="2" type="ORF">RRG08_065962</name>
</gene>
<accession>A0AAE0ZFT7</accession>
<dbReference type="Proteomes" id="UP001283361">
    <property type="component" value="Unassembled WGS sequence"/>
</dbReference>
<dbReference type="EMBL" id="JAWDGP010004033">
    <property type="protein sequence ID" value="KAK3768668.1"/>
    <property type="molecule type" value="Genomic_DNA"/>
</dbReference>
<dbReference type="AlphaFoldDB" id="A0AAE0ZFT7"/>
<feature type="region of interest" description="Disordered" evidence="1">
    <location>
        <begin position="1"/>
        <end position="31"/>
    </location>
</feature>
<proteinExistence type="predicted"/>
<evidence type="ECO:0000313" key="3">
    <source>
        <dbReference type="Proteomes" id="UP001283361"/>
    </source>
</evidence>
<dbReference type="Gene3D" id="3.40.50.300">
    <property type="entry name" value="P-loop containing nucleotide triphosphate hydrolases"/>
    <property type="match status" value="1"/>
</dbReference>
<organism evidence="2 3">
    <name type="scientific">Elysia crispata</name>
    <name type="common">lettuce slug</name>
    <dbReference type="NCBI Taxonomy" id="231223"/>
    <lineage>
        <taxon>Eukaryota</taxon>
        <taxon>Metazoa</taxon>
        <taxon>Spiralia</taxon>
        <taxon>Lophotrochozoa</taxon>
        <taxon>Mollusca</taxon>
        <taxon>Gastropoda</taxon>
        <taxon>Heterobranchia</taxon>
        <taxon>Euthyneura</taxon>
        <taxon>Panpulmonata</taxon>
        <taxon>Sacoglossa</taxon>
        <taxon>Placobranchoidea</taxon>
        <taxon>Plakobranchidae</taxon>
        <taxon>Elysia</taxon>
    </lineage>
</organism>
<keyword evidence="3" id="KW-1185">Reference proteome</keyword>
<sequence length="743" mass="83095">MLQVSRNSSSGRSLSATSQVPTSTTQGSTRGGTAREVVIYEGDVWAAIQEATQGEPNAIWVLGGGQNKRLTVDQFVLEDGRAFRTQETHDSLLKACRHLAPEDPEALASRVFGENHAASVVTREKNVWKPTPVNLLDMVQAAFQGQGEAAPWFQRFGHPRHRMTRVAVNGPLGSIAINDIGTGFAQVRSWQFAAGLHPVVASWFGSHFEEKQWMPTALLAYMVETGLLTKLQVAEAIVAFEKQTEVWLPDSRDQACSVIGKFRQGAKADGKRLTRRLVTDQGELDFLVRDCRQSGTLVGAPERCPAGWILTYYDGSQPQFAHLRASMLAYAHINLLEMLRRFTPNEAVPVAIDSIYVKKTELHKLEGVEAYVSPGTCVSAYKCGGGRCIDCYVAGIPMAAPRGAQWQDKGEKIYSPQDHAAYEPKSEHSFFRWSGQAEWTPDRMGQKYIPRVIIWDEFCTVPRPVLETFLDWLNQRGVQVICFGDQGQPPPIAGESPHDWFKERCDYYEEITVDHRSRWDKLKALKRAIRLQPDRVQCKEMRKALPQCRGWTDFVDFVDDWQPRDLILVTRSERCGGGVRRDSTRGPQRKYLNQLARCCPPPDADGRPPPAHDVAVARKNIGRKIQSYKRVDAAEGHKCNLRLKDVEALKEKQSNRCASCNIDLLWCYEPKDTRQFSVDRIDNAKGHTCDNVRLACLECNRKQGAAALTLQPPCVPHCEATKNGGVPPGNVSAGQLQDLFDSI</sequence>